<feature type="domain" description="MobA-like NTP transferase" evidence="20">
    <location>
        <begin position="5"/>
        <end position="137"/>
    </location>
</feature>
<dbReference type="UniPathway" id="UPA00973"/>
<dbReference type="SUPFAM" id="SSF51161">
    <property type="entry name" value="Trimeric LpxA-like enzymes"/>
    <property type="match status" value="1"/>
</dbReference>
<feature type="binding site" evidence="18">
    <location>
        <position position="376"/>
    </location>
    <ligand>
        <name>acetyl-CoA</name>
        <dbReference type="ChEBI" id="CHEBI:57288"/>
    </ligand>
</feature>
<comment type="subunit">
    <text evidence="18">Homotrimer.</text>
</comment>
<keyword evidence="8 18" id="KW-0677">Repeat</keyword>
<proteinExistence type="inferred from homology"/>
<keyword evidence="7 18" id="KW-0479">Metal-binding</keyword>
<gene>
    <name evidence="18 21" type="primary">glmU</name>
    <name evidence="21" type="ORF">DCF17_19355</name>
</gene>
<dbReference type="Gene3D" id="3.90.550.10">
    <property type="entry name" value="Spore Coat Polysaccharide Biosynthesis Protein SpsA, Chain A"/>
    <property type="match status" value="1"/>
</dbReference>
<feature type="binding site" evidence="18">
    <location>
        <begin position="382"/>
        <end position="383"/>
    </location>
    <ligand>
        <name>acetyl-CoA</name>
        <dbReference type="ChEBI" id="CHEBI:57288"/>
    </ligand>
</feature>
<comment type="caution">
    <text evidence="18">Lacks conserved residue(s) required for the propagation of feature annotation.</text>
</comment>
<feature type="binding site" evidence="18">
    <location>
        <position position="347"/>
    </location>
    <ligand>
        <name>UDP-N-acetyl-alpha-D-glucosamine</name>
        <dbReference type="ChEBI" id="CHEBI:57705"/>
    </ligand>
</feature>
<dbReference type="GO" id="GO:0003977">
    <property type="term" value="F:UDP-N-acetylglucosamine diphosphorylase activity"/>
    <property type="evidence" value="ECO:0007669"/>
    <property type="project" value="UniProtKB-UniRule"/>
</dbReference>
<dbReference type="EC" id="2.7.7.23" evidence="18"/>
<evidence type="ECO:0000313" key="22">
    <source>
        <dbReference type="Proteomes" id="UP000249081"/>
    </source>
</evidence>
<feature type="binding site" evidence="18">
    <location>
        <begin position="7"/>
        <end position="10"/>
    </location>
    <ligand>
        <name>UDP-N-acetyl-alpha-D-glucosamine</name>
        <dbReference type="ChEBI" id="CHEBI:57705"/>
    </ligand>
</feature>
<evidence type="ECO:0000259" key="20">
    <source>
        <dbReference type="Pfam" id="PF12804"/>
    </source>
</evidence>
<evidence type="ECO:0000256" key="6">
    <source>
        <dbReference type="ARBA" id="ARBA00022695"/>
    </source>
</evidence>
<dbReference type="NCBIfam" id="NF010940">
    <property type="entry name" value="PRK14360.1"/>
    <property type="match status" value="1"/>
</dbReference>
<dbReference type="CDD" id="cd03353">
    <property type="entry name" value="LbH_GlmU_C"/>
    <property type="match status" value="1"/>
</dbReference>
<comment type="catalytic activity">
    <reaction evidence="16 18">
        <text>N-acetyl-alpha-D-glucosamine 1-phosphate + UTP + H(+) = UDP-N-acetyl-alpha-D-glucosamine + diphosphate</text>
        <dbReference type="Rhea" id="RHEA:13509"/>
        <dbReference type="ChEBI" id="CHEBI:15378"/>
        <dbReference type="ChEBI" id="CHEBI:33019"/>
        <dbReference type="ChEBI" id="CHEBI:46398"/>
        <dbReference type="ChEBI" id="CHEBI:57705"/>
        <dbReference type="ChEBI" id="CHEBI:57776"/>
        <dbReference type="EC" id="2.7.7.23"/>
    </reaction>
</comment>
<dbReference type="InterPro" id="IPR050065">
    <property type="entry name" value="GlmU-like"/>
</dbReference>
<evidence type="ECO:0000256" key="5">
    <source>
        <dbReference type="ARBA" id="ARBA00022679"/>
    </source>
</evidence>
<evidence type="ECO:0000256" key="16">
    <source>
        <dbReference type="ARBA" id="ARBA00048493"/>
    </source>
</evidence>
<dbReference type="Gene3D" id="2.160.10.10">
    <property type="entry name" value="Hexapeptide repeat proteins"/>
    <property type="match status" value="1"/>
</dbReference>
<evidence type="ECO:0000256" key="18">
    <source>
        <dbReference type="HAMAP-Rule" id="MF_01631"/>
    </source>
</evidence>
<sequence length="459" mass="49190">MVAVAILAAGRGTRMKSSLPKVLHSVGGKSMVERVLDSIAGLKPSHTMIVVGFGQDQVKAALAHIPNLTFVEQTEQLGTGHAVQQLIPHLEGFDGDLLVLNGDVPLLRAETIQTLVKTHQNKRNAATLLTAQFTDPTGYGRVFCTEQNLITEIVEHRDCSPAQRQTPRINAGVYCFSWAKLMTVLPHLSADNDQQEYYLTDVVKDLSPAMAVDVADSQEIFGINSRKQLAEAYSLLQDRIKDHWMSAGVTLIDPASTTIDTTVQLEADVVIEPQTHLRGKTTIGTGSRIGPGSLIENSQIGSDATVAFSVVSDSAIGSGARVGPYAHLRGEAVVGDRCRIGNFVEIKKATLGAGTNVAHLSYLGDATLGTKVNVGAGTITANYDGFKKHQTVIGDRTKTGSNSVLVAPITIGSDVTIAAGSVVRRDAPDNCLVVSRAPQKNHEGWQPKHLRQEEGREDR</sequence>
<comment type="cofactor">
    <cofactor evidence="18">
        <name>Mg(2+)</name>
        <dbReference type="ChEBI" id="CHEBI:18420"/>
    </cofactor>
    <text evidence="18">Binds 1 Mg(2+) ion per subunit.</text>
</comment>
<dbReference type="InterPro" id="IPR025877">
    <property type="entry name" value="MobA-like_NTP_Trfase"/>
</dbReference>
<comment type="pathway">
    <text evidence="18">Nucleotide-sugar biosynthesis; UDP-N-acetyl-alpha-D-glucosamine biosynthesis; UDP-N-acetyl-alpha-D-glucosamine from N-acetyl-alpha-D-glucosamine 1-phosphate: step 1/1.</text>
</comment>
<feature type="active site" description="Proton acceptor" evidence="18">
    <location>
        <position position="359"/>
    </location>
</feature>
<evidence type="ECO:0000256" key="15">
    <source>
        <dbReference type="ARBA" id="ARBA00048247"/>
    </source>
</evidence>
<comment type="caution">
    <text evidence="21">The sequence shown here is derived from an EMBL/GenBank/DDBJ whole genome shotgun (WGS) entry which is preliminary data.</text>
</comment>
<feature type="binding site" evidence="18">
    <location>
        <position position="73"/>
    </location>
    <ligand>
        <name>UDP-N-acetyl-alpha-D-glucosamine</name>
        <dbReference type="ChEBI" id="CHEBI:57705"/>
    </ligand>
</feature>
<reference evidence="21 22" key="2">
    <citation type="submission" date="2018-06" db="EMBL/GenBank/DDBJ databases">
        <title>Metagenomic assembly of (sub)arctic Cyanobacteria and their associated microbiome from non-axenic cultures.</title>
        <authorList>
            <person name="Baurain D."/>
        </authorList>
    </citation>
    <scope>NUCLEOTIDE SEQUENCE [LARGE SCALE GENOMIC DNA]</scope>
    <source>
        <strain evidence="21">ULC041bin1</strain>
    </source>
</reference>
<feature type="binding site" evidence="18">
    <location>
        <position position="419"/>
    </location>
    <ligand>
        <name>acetyl-CoA</name>
        <dbReference type="ChEBI" id="CHEBI:57288"/>
    </ligand>
</feature>
<feature type="binding site" evidence="18">
    <location>
        <begin position="78"/>
        <end position="79"/>
    </location>
    <ligand>
        <name>UDP-N-acetyl-alpha-D-glucosamine</name>
        <dbReference type="ChEBI" id="CHEBI:57705"/>
    </ligand>
</feature>
<dbReference type="HAMAP" id="MF_01631">
    <property type="entry name" value="GlmU"/>
    <property type="match status" value="1"/>
</dbReference>
<evidence type="ECO:0000256" key="1">
    <source>
        <dbReference type="ARBA" id="ARBA00004496"/>
    </source>
</evidence>
<dbReference type="GO" id="GO:0031470">
    <property type="term" value="C:carboxysome"/>
    <property type="evidence" value="ECO:0007669"/>
    <property type="project" value="UniProtKB-ARBA"/>
</dbReference>
<evidence type="ECO:0000256" key="10">
    <source>
        <dbReference type="ARBA" id="ARBA00022960"/>
    </source>
</evidence>
<comment type="pathway">
    <text evidence="18">Bacterial outer membrane biogenesis; LPS lipid A biosynthesis.</text>
</comment>
<keyword evidence="9 18" id="KW-0460">Magnesium</keyword>
<keyword evidence="14 18" id="KW-0961">Cell wall biogenesis/degradation</keyword>
<dbReference type="InterPro" id="IPR001451">
    <property type="entry name" value="Hexapep"/>
</dbReference>
<feature type="binding site" evidence="18">
    <location>
        <position position="329"/>
    </location>
    <ligand>
        <name>UDP-N-acetyl-alpha-D-glucosamine</name>
        <dbReference type="ChEBI" id="CHEBI:57705"/>
    </ligand>
</feature>
<feature type="region of interest" description="Disordered" evidence="19">
    <location>
        <begin position="438"/>
        <end position="459"/>
    </location>
</feature>
<feature type="binding site" evidence="18">
    <location>
        <position position="21"/>
    </location>
    <ligand>
        <name>UDP-N-acetyl-alpha-D-glucosamine</name>
        <dbReference type="ChEBI" id="CHEBI:57705"/>
    </ligand>
</feature>
<evidence type="ECO:0000256" key="17">
    <source>
        <dbReference type="ARBA" id="ARBA00049628"/>
    </source>
</evidence>
<feature type="binding site" evidence="18">
    <location>
        <position position="155"/>
    </location>
    <ligand>
        <name>UDP-N-acetyl-alpha-D-glucosamine</name>
        <dbReference type="ChEBI" id="CHEBI:57705"/>
    </ligand>
</feature>
<dbReference type="GO" id="GO:0008360">
    <property type="term" value="P:regulation of cell shape"/>
    <property type="evidence" value="ECO:0007669"/>
    <property type="project" value="UniProtKB-KW"/>
</dbReference>
<dbReference type="GO" id="GO:0000902">
    <property type="term" value="P:cell morphogenesis"/>
    <property type="evidence" value="ECO:0007669"/>
    <property type="project" value="UniProtKB-UniRule"/>
</dbReference>
<feature type="binding site" evidence="18">
    <location>
        <position position="140"/>
    </location>
    <ligand>
        <name>UDP-N-acetyl-alpha-D-glucosamine</name>
        <dbReference type="ChEBI" id="CHEBI:57705"/>
    </ligand>
</feature>
<organism evidence="21 22">
    <name type="scientific">Shackletoniella antarctica</name>
    <dbReference type="NCBI Taxonomy" id="268115"/>
    <lineage>
        <taxon>Bacteria</taxon>
        <taxon>Bacillati</taxon>
        <taxon>Cyanobacteriota</taxon>
        <taxon>Cyanophyceae</taxon>
        <taxon>Oculatellales</taxon>
        <taxon>Oculatellaceae</taxon>
        <taxon>Shackletoniella</taxon>
    </lineage>
</organism>
<dbReference type="UniPathway" id="UPA00113">
    <property type="reaction ID" value="UER00532"/>
</dbReference>
<dbReference type="SUPFAM" id="SSF53448">
    <property type="entry name" value="Nucleotide-diphospho-sugar transferases"/>
    <property type="match status" value="1"/>
</dbReference>
<keyword evidence="10 18" id="KW-0133">Cell shape</keyword>
<dbReference type="GO" id="GO:0043886">
    <property type="term" value="F:structural constituent of carboxysome shell"/>
    <property type="evidence" value="ECO:0007669"/>
    <property type="project" value="UniProtKB-ARBA"/>
</dbReference>
<keyword evidence="12 18" id="KW-0511">Multifunctional enzyme</keyword>
<evidence type="ECO:0000313" key="21">
    <source>
        <dbReference type="EMBL" id="PZO35104.1"/>
    </source>
</evidence>
<dbReference type="NCBIfam" id="TIGR01173">
    <property type="entry name" value="glmU"/>
    <property type="match status" value="1"/>
</dbReference>
<evidence type="ECO:0000256" key="11">
    <source>
        <dbReference type="ARBA" id="ARBA00022984"/>
    </source>
</evidence>
<feature type="region of interest" description="N-acetyltransferase" evidence="18">
    <location>
        <begin position="248"/>
        <end position="459"/>
    </location>
</feature>
<dbReference type="GO" id="GO:0071555">
    <property type="term" value="P:cell wall organization"/>
    <property type="evidence" value="ECO:0007669"/>
    <property type="project" value="UniProtKB-KW"/>
</dbReference>
<keyword evidence="5 18" id="KW-0808">Transferase</keyword>
<dbReference type="InterPro" id="IPR038009">
    <property type="entry name" value="GlmU_C_LbH"/>
</dbReference>
<feature type="binding site" evidence="18">
    <location>
        <position position="401"/>
    </location>
    <ligand>
        <name>acetyl-CoA</name>
        <dbReference type="ChEBI" id="CHEBI:57288"/>
    </ligand>
</feature>
<dbReference type="GO" id="GO:0000287">
    <property type="term" value="F:magnesium ion binding"/>
    <property type="evidence" value="ECO:0007669"/>
    <property type="project" value="UniProtKB-UniRule"/>
</dbReference>
<comment type="catalytic activity">
    <reaction evidence="15 18">
        <text>alpha-D-glucosamine 1-phosphate + acetyl-CoA = N-acetyl-alpha-D-glucosamine 1-phosphate + CoA + H(+)</text>
        <dbReference type="Rhea" id="RHEA:13725"/>
        <dbReference type="ChEBI" id="CHEBI:15378"/>
        <dbReference type="ChEBI" id="CHEBI:57287"/>
        <dbReference type="ChEBI" id="CHEBI:57288"/>
        <dbReference type="ChEBI" id="CHEBI:57776"/>
        <dbReference type="ChEBI" id="CHEBI:58516"/>
        <dbReference type="EC" id="2.3.1.157"/>
    </reaction>
</comment>
<evidence type="ECO:0000256" key="9">
    <source>
        <dbReference type="ARBA" id="ARBA00022842"/>
    </source>
</evidence>
<evidence type="ECO:0000256" key="19">
    <source>
        <dbReference type="SAM" id="MobiDB-lite"/>
    </source>
</evidence>
<feature type="binding site" evidence="18">
    <location>
        <position position="373"/>
    </location>
    <ligand>
        <name>UDP-N-acetyl-alpha-D-glucosamine</name>
        <dbReference type="ChEBI" id="CHEBI:57705"/>
    </ligand>
</feature>
<feature type="binding site" evidence="18">
    <location>
        <position position="224"/>
    </location>
    <ligand>
        <name>UDP-N-acetyl-alpha-D-glucosamine</name>
        <dbReference type="ChEBI" id="CHEBI:57705"/>
    </ligand>
</feature>
<feature type="binding site" evidence="18">
    <location>
        <position position="103"/>
    </location>
    <ligand>
        <name>Mg(2+)</name>
        <dbReference type="ChEBI" id="CHEBI:18420"/>
    </ligand>
</feature>
<dbReference type="Pfam" id="PF12804">
    <property type="entry name" value="NTP_transf_3"/>
    <property type="match status" value="1"/>
</dbReference>
<dbReference type="InterPro" id="IPR011004">
    <property type="entry name" value="Trimer_LpxA-like_sf"/>
</dbReference>
<feature type="binding site" evidence="18">
    <location>
        <position position="436"/>
    </location>
    <ligand>
        <name>acetyl-CoA</name>
        <dbReference type="ChEBI" id="CHEBI:57288"/>
    </ligand>
</feature>
<keyword evidence="11 18" id="KW-0573">Peptidoglycan synthesis</keyword>
<feature type="binding site" evidence="18">
    <location>
        <position position="224"/>
    </location>
    <ligand>
        <name>Mg(2+)</name>
        <dbReference type="ChEBI" id="CHEBI:18420"/>
    </ligand>
</feature>
<dbReference type="GO" id="GO:0009245">
    <property type="term" value="P:lipid A biosynthetic process"/>
    <property type="evidence" value="ECO:0007669"/>
    <property type="project" value="UniProtKB-UniRule"/>
</dbReference>
<dbReference type="GO" id="GO:0016020">
    <property type="term" value="C:membrane"/>
    <property type="evidence" value="ECO:0007669"/>
    <property type="project" value="GOC"/>
</dbReference>
<comment type="subcellular location">
    <subcellularLocation>
        <location evidence="1 18">Cytoplasm</location>
    </subcellularLocation>
</comment>
<dbReference type="InterPro" id="IPR029044">
    <property type="entry name" value="Nucleotide-diphossugar_trans"/>
</dbReference>
<accession>A0A2W4VQP2</accession>
<dbReference type="AlphaFoldDB" id="A0A2W4VQP2"/>
<evidence type="ECO:0000256" key="7">
    <source>
        <dbReference type="ARBA" id="ARBA00022723"/>
    </source>
</evidence>
<dbReference type="GO" id="GO:0019134">
    <property type="term" value="F:glucosamine-1-phosphate N-acetyltransferase activity"/>
    <property type="evidence" value="ECO:0007669"/>
    <property type="project" value="UniProtKB-UniRule"/>
</dbReference>
<evidence type="ECO:0000256" key="3">
    <source>
        <dbReference type="ARBA" id="ARBA00007947"/>
    </source>
</evidence>
<name>A0A2W4VQP2_9CYAN</name>
<evidence type="ECO:0000256" key="13">
    <source>
        <dbReference type="ARBA" id="ARBA00023315"/>
    </source>
</evidence>
<dbReference type="GO" id="GO:0006048">
    <property type="term" value="P:UDP-N-acetylglucosamine biosynthetic process"/>
    <property type="evidence" value="ECO:0007669"/>
    <property type="project" value="UniProtKB-UniPathway"/>
</dbReference>
<dbReference type="EMBL" id="QBMN01000184">
    <property type="protein sequence ID" value="PZO35104.1"/>
    <property type="molecule type" value="Genomic_DNA"/>
</dbReference>
<comment type="similarity">
    <text evidence="3 18">In the N-terminal section; belongs to the N-acetylglucosamine-1-phosphate uridyltransferase family.</text>
</comment>
<evidence type="ECO:0000256" key="14">
    <source>
        <dbReference type="ARBA" id="ARBA00023316"/>
    </source>
</evidence>
<dbReference type="Pfam" id="PF00132">
    <property type="entry name" value="Hexapep"/>
    <property type="match status" value="3"/>
</dbReference>
<dbReference type="GO" id="GO:0005737">
    <property type="term" value="C:cytoplasm"/>
    <property type="evidence" value="ECO:0007669"/>
    <property type="project" value="UniProtKB-SubCell"/>
</dbReference>
<keyword evidence="6 18" id="KW-0548">Nucleotidyltransferase</keyword>
<comment type="function">
    <text evidence="17 18">Catalyzes the last two sequential reactions in the de novo biosynthetic pathway for UDP-N-acetylglucosamine (UDP-GlcNAc). The C-terminal domain catalyzes the transfer of acetyl group from acetyl coenzyme A to glucosamine-1-phosphate (GlcN-1-P) to produce N-acetylglucosamine-1-phosphate (GlcNAc-1-P), which is converted into UDP-GlcNAc by the transfer of uridine 5-monophosphate (from uridine 5-triphosphate), a reaction catalyzed by the N-terminal domain.</text>
</comment>
<feature type="compositionally biased region" description="Basic and acidic residues" evidence="19">
    <location>
        <begin position="440"/>
        <end position="459"/>
    </location>
</feature>
<evidence type="ECO:0000256" key="12">
    <source>
        <dbReference type="ARBA" id="ARBA00023268"/>
    </source>
</evidence>
<feature type="region of interest" description="Linker" evidence="18">
    <location>
        <begin position="227"/>
        <end position="247"/>
    </location>
</feature>
<dbReference type="CDD" id="cd02540">
    <property type="entry name" value="GT2_GlmU_N_bac"/>
    <property type="match status" value="1"/>
</dbReference>
<feature type="binding site" evidence="18">
    <location>
        <position position="362"/>
    </location>
    <ligand>
        <name>UDP-N-acetyl-alpha-D-glucosamine</name>
        <dbReference type="ChEBI" id="CHEBI:57705"/>
    </ligand>
</feature>
<protein>
    <recommendedName>
        <fullName evidence="18">Bifunctional protein GlmU</fullName>
    </recommendedName>
    <domain>
        <recommendedName>
            <fullName evidence="18">UDP-N-acetylglucosamine pyrophosphorylase</fullName>
            <ecNumber evidence="18">2.7.7.23</ecNumber>
        </recommendedName>
        <alternativeName>
            <fullName evidence="18">N-acetylglucosamine-1-phosphate uridyltransferase</fullName>
        </alternativeName>
    </domain>
    <domain>
        <recommendedName>
            <fullName evidence="18">Glucosamine-1-phosphate N-acetyltransferase</fullName>
            <ecNumber evidence="18">2.3.1.157</ecNumber>
        </recommendedName>
    </domain>
</protein>
<dbReference type="PANTHER" id="PTHR43584">
    <property type="entry name" value="NUCLEOTIDYL TRANSFERASE"/>
    <property type="match status" value="1"/>
</dbReference>
<evidence type="ECO:0000256" key="8">
    <source>
        <dbReference type="ARBA" id="ARBA00022737"/>
    </source>
</evidence>
<dbReference type="InterPro" id="IPR005882">
    <property type="entry name" value="Bifunctional_GlmU"/>
</dbReference>
<dbReference type="PANTHER" id="PTHR43584:SF3">
    <property type="entry name" value="BIFUNCTIONAL PROTEIN GLMU"/>
    <property type="match status" value="1"/>
</dbReference>
<dbReference type="Proteomes" id="UP000249081">
    <property type="component" value="Unassembled WGS sequence"/>
</dbReference>
<comment type="similarity">
    <text evidence="2 18">In the C-terminal section; belongs to the transferase hexapeptide repeat family.</text>
</comment>
<evidence type="ECO:0000256" key="2">
    <source>
        <dbReference type="ARBA" id="ARBA00007707"/>
    </source>
</evidence>
<dbReference type="GO" id="GO:0009252">
    <property type="term" value="P:peptidoglycan biosynthetic process"/>
    <property type="evidence" value="ECO:0007669"/>
    <property type="project" value="UniProtKB-UniRule"/>
</dbReference>
<evidence type="ECO:0000256" key="4">
    <source>
        <dbReference type="ARBA" id="ARBA00022490"/>
    </source>
</evidence>
<dbReference type="EC" id="2.3.1.157" evidence="18"/>
<reference evidence="22" key="1">
    <citation type="submission" date="2018-04" db="EMBL/GenBank/DDBJ databases">
        <authorList>
            <person name="Cornet L."/>
        </authorList>
    </citation>
    <scope>NUCLEOTIDE SEQUENCE [LARGE SCALE GENOMIC DNA]</scope>
</reference>
<comment type="pathway">
    <text evidence="18">Nucleotide-sugar biosynthesis; UDP-N-acetyl-alpha-D-glucosamine biosynthesis; N-acetyl-alpha-D-glucosamine 1-phosphate from alpha-D-glucosamine 6-phosphate (route II): step 2/2.</text>
</comment>
<feature type="region of interest" description="Pyrophosphorylase" evidence="18">
    <location>
        <begin position="1"/>
        <end position="226"/>
    </location>
</feature>
<keyword evidence="13 18" id="KW-0012">Acyltransferase</keyword>
<keyword evidence="4 18" id="KW-0963">Cytoplasm</keyword>
<feature type="binding site" evidence="18">
    <location>
        <position position="170"/>
    </location>
    <ligand>
        <name>UDP-N-acetyl-alpha-D-glucosamine</name>
        <dbReference type="ChEBI" id="CHEBI:57705"/>
    </ligand>
</feature>